<proteinExistence type="predicted"/>
<dbReference type="Proteomes" id="UP000758155">
    <property type="component" value="Unassembled WGS sequence"/>
</dbReference>
<name>A0A9P5BTW8_9PLEO</name>
<organism evidence="2 3">
    <name type="scientific">Didymella heteroderae</name>
    <dbReference type="NCBI Taxonomy" id="1769908"/>
    <lineage>
        <taxon>Eukaryota</taxon>
        <taxon>Fungi</taxon>
        <taxon>Dikarya</taxon>
        <taxon>Ascomycota</taxon>
        <taxon>Pezizomycotina</taxon>
        <taxon>Dothideomycetes</taxon>
        <taxon>Pleosporomycetidae</taxon>
        <taxon>Pleosporales</taxon>
        <taxon>Pleosporineae</taxon>
        <taxon>Didymellaceae</taxon>
        <taxon>Didymella</taxon>
    </lineage>
</organism>
<evidence type="ECO:0000256" key="1">
    <source>
        <dbReference type="SAM" id="MobiDB-lite"/>
    </source>
</evidence>
<sequence length="75" mass="8377">MRLHDHPDDIKAFKNMTVELRGSVEEFKTLLVDLREVIKPLGDFMQLLNPSSGGQRTERSVTDNAGLKAPSTPVK</sequence>
<keyword evidence="3" id="KW-1185">Reference proteome</keyword>
<protein>
    <submittedName>
        <fullName evidence="2">Uncharacterized protein</fullName>
    </submittedName>
</protein>
<reference evidence="2" key="1">
    <citation type="submission" date="2019-04" db="EMBL/GenBank/DDBJ databases">
        <title>Sequencing of skin fungus with MAO and IRED activity.</title>
        <authorList>
            <person name="Marsaioli A.J."/>
            <person name="Bonatto J.M.C."/>
            <person name="Reis Junior O."/>
        </authorList>
    </citation>
    <scope>NUCLEOTIDE SEQUENCE</scope>
    <source>
        <strain evidence="2">28M1</strain>
    </source>
</reference>
<dbReference type="AlphaFoldDB" id="A0A9P5BTW8"/>
<comment type="caution">
    <text evidence="2">The sequence shown here is derived from an EMBL/GenBank/DDBJ whole genome shotgun (WGS) entry which is preliminary data.</text>
</comment>
<evidence type="ECO:0000313" key="2">
    <source>
        <dbReference type="EMBL" id="KAF3023784.1"/>
    </source>
</evidence>
<feature type="region of interest" description="Disordered" evidence="1">
    <location>
        <begin position="47"/>
        <end position="75"/>
    </location>
</feature>
<feature type="non-terminal residue" evidence="2">
    <location>
        <position position="1"/>
    </location>
</feature>
<accession>A0A9P5BTW8</accession>
<dbReference type="EMBL" id="SWKV01000459">
    <property type="protein sequence ID" value="KAF3023784.1"/>
    <property type="molecule type" value="Genomic_DNA"/>
</dbReference>
<gene>
    <name evidence="2" type="ORF">E8E12_000069</name>
</gene>
<evidence type="ECO:0000313" key="3">
    <source>
        <dbReference type="Proteomes" id="UP000758155"/>
    </source>
</evidence>